<keyword evidence="1" id="KW-1133">Transmembrane helix</keyword>
<dbReference type="GO" id="GO:0008641">
    <property type="term" value="F:ubiquitin-like modifier activating enzyme activity"/>
    <property type="evidence" value="ECO:0007669"/>
    <property type="project" value="InterPro"/>
</dbReference>
<feature type="transmembrane region" description="Helical" evidence="1">
    <location>
        <begin position="131"/>
        <end position="151"/>
    </location>
</feature>
<gene>
    <name evidence="3" type="ORF">AOZ06_49995</name>
</gene>
<proteinExistence type="predicted"/>
<dbReference type="PANTHER" id="PTHR10953">
    <property type="entry name" value="UBIQUITIN-ACTIVATING ENZYME E1"/>
    <property type="match status" value="1"/>
</dbReference>
<evidence type="ECO:0000259" key="2">
    <source>
        <dbReference type="Pfam" id="PF00899"/>
    </source>
</evidence>
<dbReference type="SUPFAM" id="SSF69572">
    <property type="entry name" value="Activating enzymes of the ubiquitin-like proteins"/>
    <property type="match status" value="1"/>
</dbReference>
<dbReference type="Gene3D" id="3.90.930.60">
    <property type="match status" value="1"/>
</dbReference>
<dbReference type="AlphaFoldDB" id="A0A0N9IFA2"/>
<dbReference type="InterPro" id="IPR000594">
    <property type="entry name" value="ThiF_NAD_FAD-bd"/>
</dbReference>
<dbReference type="KEGG" id="kphy:AOZ06_49995"/>
<keyword evidence="1" id="KW-0812">Transmembrane</keyword>
<name>A0A0N9IFA2_9PSEU</name>
<dbReference type="Pfam" id="PF00899">
    <property type="entry name" value="ThiF"/>
    <property type="match status" value="1"/>
</dbReference>
<organism evidence="3 4">
    <name type="scientific">Kibdelosporangium phytohabitans</name>
    <dbReference type="NCBI Taxonomy" id="860235"/>
    <lineage>
        <taxon>Bacteria</taxon>
        <taxon>Bacillati</taxon>
        <taxon>Actinomycetota</taxon>
        <taxon>Actinomycetes</taxon>
        <taxon>Pseudonocardiales</taxon>
        <taxon>Pseudonocardiaceae</taxon>
        <taxon>Kibdelosporangium</taxon>
    </lineage>
</organism>
<dbReference type="STRING" id="860235.AOZ06_49995"/>
<protein>
    <submittedName>
        <fullName evidence="3">Dinucleotide-utilizing protein</fullName>
    </submittedName>
</protein>
<evidence type="ECO:0000313" key="4">
    <source>
        <dbReference type="Proteomes" id="UP000063699"/>
    </source>
</evidence>
<dbReference type="PANTHER" id="PTHR10953:SF102">
    <property type="entry name" value="ADENYLYLTRANSFERASE AND SULFURTRANSFERASE MOCS3"/>
    <property type="match status" value="1"/>
</dbReference>
<reference evidence="3 4" key="1">
    <citation type="submission" date="2015-07" db="EMBL/GenBank/DDBJ databases">
        <title>Genome sequencing of Kibdelosporangium phytohabitans.</title>
        <authorList>
            <person name="Qin S."/>
            <person name="Xing K."/>
        </authorList>
    </citation>
    <scope>NUCLEOTIDE SEQUENCE [LARGE SCALE GENOMIC DNA]</scope>
    <source>
        <strain evidence="3 4">KLBMP1111</strain>
    </source>
</reference>
<dbReference type="GO" id="GO:0016779">
    <property type="term" value="F:nucleotidyltransferase activity"/>
    <property type="evidence" value="ECO:0007669"/>
    <property type="project" value="TreeGrafter"/>
</dbReference>
<keyword evidence="1" id="KW-0472">Membrane</keyword>
<keyword evidence="4" id="KW-1185">Reference proteome</keyword>
<dbReference type="OrthoDB" id="9204719at2"/>
<sequence>MRPRIKSEHRPVRFGDGWVRIGGDVFGVAAEIRDPDGGVWALLELLDGTRTVDQVVADLVQLFPGLLVAEIRADIDLLADMGYVEDADEPADTAVSARQRERYGRGMLLNRWVDRTRRGSSWEFQSRMSQASVVVVGVGGVGCTAALALALSGVGHVHCVDPDVVELSNLNRQILYTELDLGRLKVEVAVERLRAANSDIAVTGEPTRVEGPVSLRALLTGCDVLVMCADEPGIRIWSNQVCAVTGTPWVYGVYHGPQADIGLYRPGTGPCFECARAAEVDRKALRPQVAVWGRDQAGPLVHAANAVTAGVVGNLVAHAVMSLITGVPRLRVNCQHGYNLVTLDHAFVTVLDQPHPRCGTCGMAS</sequence>
<dbReference type="InterPro" id="IPR035985">
    <property type="entry name" value="Ubiquitin-activating_enz"/>
</dbReference>
<dbReference type="Gene3D" id="3.40.50.720">
    <property type="entry name" value="NAD(P)-binding Rossmann-like Domain"/>
    <property type="match status" value="1"/>
</dbReference>
<accession>A0A0N9IFA2</accession>
<dbReference type="RefSeq" id="WP_054295810.1">
    <property type="nucleotide sequence ID" value="NZ_CP012752.1"/>
</dbReference>
<dbReference type="Proteomes" id="UP000063699">
    <property type="component" value="Chromosome"/>
</dbReference>
<evidence type="ECO:0000256" key="1">
    <source>
        <dbReference type="SAM" id="Phobius"/>
    </source>
</evidence>
<dbReference type="GO" id="GO:0004792">
    <property type="term" value="F:thiosulfate-cyanide sulfurtransferase activity"/>
    <property type="evidence" value="ECO:0007669"/>
    <property type="project" value="TreeGrafter"/>
</dbReference>
<dbReference type="InterPro" id="IPR045886">
    <property type="entry name" value="ThiF/MoeB/HesA"/>
</dbReference>
<feature type="domain" description="THIF-type NAD/FAD binding fold" evidence="2">
    <location>
        <begin position="123"/>
        <end position="359"/>
    </location>
</feature>
<dbReference type="EMBL" id="CP012752">
    <property type="protein sequence ID" value="ALG13936.1"/>
    <property type="molecule type" value="Genomic_DNA"/>
</dbReference>
<dbReference type="GO" id="GO:0005737">
    <property type="term" value="C:cytoplasm"/>
    <property type="evidence" value="ECO:0007669"/>
    <property type="project" value="TreeGrafter"/>
</dbReference>
<evidence type="ECO:0000313" key="3">
    <source>
        <dbReference type="EMBL" id="ALG13936.1"/>
    </source>
</evidence>